<dbReference type="NCBIfam" id="NF006487">
    <property type="entry name" value="PRK08905.1"/>
    <property type="match status" value="1"/>
</dbReference>
<keyword evidence="6 8" id="KW-0012">Acyltransferase</keyword>
<protein>
    <submittedName>
        <fullName evidence="8">Lysophospholipid acyltransferase family protein</fullName>
    </submittedName>
</protein>
<organism evidence="8 9">
    <name type="scientific">Leeia speluncae</name>
    <dbReference type="NCBI Taxonomy" id="2884804"/>
    <lineage>
        <taxon>Bacteria</taxon>
        <taxon>Pseudomonadati</taxon>
        <taxon>Pseudomonadota</taxon>
        <taxon>Betaproteobacteria</taxon>
        <taxon>Neisseriales</taxon>
        <taxon>Leeiaceae</taxon>
        <taxon>Leeia</taxon>
    </lineage>
</organism>
<evidence type="ECO:0000313" key="8">
    <source>
        <dbReference type="EMBL" id="MCB6182668.1"/>
    </source>
</evidence>
<accession>A0ABS8D3R6</accession>
<evidence type="ECO:0000256" key="4">
    <source>
        <dbReference type="ARBA" id="ARBA00022679"/>
    </source>
</evidence>
<evidence type="ECO:0000256" key="2">
    <source>
        <dbReference type="ARBA" id="ARBA00022475"/>
    </source>
</evidence>
<keyword evidence="9" id="KW-1185">Reference proteome</keyword>
<dbReference type="EMBL" id="JAJBZT010000002">
    <property type="protein sequence ID" value="MCB6182668.1"/>
    <property type="molecule type" value="Genomic_DNA"/>
</dbReference>
<evidence type="ECO:0000256" key="3">
    <source>
        <dbReference type="ARBA" id="ARBA00022519"/>
    </source>
</evidence>
<comment type="caution">
    <text evidence="8">The sequence shown here is derived from an EMBL/GenBank/DDBJ whole genome shotgun (WGS) entry which is preliminary data.</text>
</comment>
<sequence length="305" mass="33865">MQTQPSINKLSLPLRLLKTVGRLPMPIVHAVGWLLGWFVYLIDSKYRQRIKQNLKTANLTSSTSHYSRILFKNVGESGKALLELLCAWSRTPTEVAYLCKKTTGWSHVEAAREQGKSILFITPHLGAYEVGGHFLASKLPLLAMFRPPKLKWLAPLMQEGRDRDDSNAVSADGSGVRKLLKALKSGSSTMILPDQVPGNGDGEWAPFFGRPAYTMTLAARLAVSTGAVVIPFFAERLSFGRGYHVHFLPPENGFTGDKTIDAALLNQIVEKLIRQQPEQYLWSYNRFKTPKSSSTPATKDNLPAN</sequence>
<dbReference type="Proteomes" id="UP001165395">
    <property type="component" value="Unassembled WGS sequence"/>
</dbReference>
<dbReference type="RefSeq" id="WP_227178634.1">
    <property type="nucleotide sequence ID" value="NZ_JAJBZT010000002.1"/>
</dbReference>
<dbReference type="Pfam" id="PF03279">
    <property type="entry name" value="Lip_A_acyltrans"/>
    <property type="match status" value="1"/>
</dbReference>
<keyword evidence="7" id="KW-0812">Transmembrane</keyword>
<evidence type="ECO:0000256" key="7">
    <source>
        <dbReference type="SAM" id="Phobius"/>
    </source>
</evidence>
<evidence type="ECO:0000256" key="6">
    <source>
        <dbReference type="ARBA" id="ARBA00023315"/>
    </source>
</evidence>
<keyword evidence="7" id="KW-1133">Transmembrane helix</keyword>
<evidence type="ECO:0000256" key="5">
    <source>
        <dbReference type="ARBA" id="ARBA00023136"/>
    </source>
</evidence>
<keyword evidence="5 7" id="KW-0472">Membrane</keyword>
<keyword evidence="4" id="KW-0808">Transferase</keyword>
<evidence type="ECO:0000256" key="1">
    <source>
        <dbReference type="ARBA" id="ARBA00004533"/>
    </source>
</evidence>
<comment type="subcellular location">
    <subcellularLocation>
        <location evidence="1">Cell inner membrane</location>
    </subcellularLocation>
</comment>
<reference evidence="8" key="1">
    <citation type="submission" date="2021-10" db="EMBL/GenBank/DDBJ databases">
        <title>The complete genome sequence of Leeia sp. TBRC 13508.</title>
        <authorList>
            <person name="Charoenyingcharoen P."/>
            <person name="Yukphan P."/>
        </authorList>
    </citation>
    <scope>NUCLEOTIDE SEQUENCE</scope>
    <source>
        <strain evidence="8">TBRC 13508</strain>
    </source>
</reference>
<gene>
    <name evidence="8" type="ORF">LIN78_03760</name>
</gene>
<dbReference type="PANTHER" id="PTHR30606">
    <property type="entry name" value="LIPID A BIOSYNTHESIS LAUROYL ACYLTRANSFERASE"/>
    <property type="match status" value="1"/>
</dbReference>
<name>A0ABS8D3R6_9NEIS</name>
<proteinExistence type="predicted"/>
<dbReference type="CDD" id="cd07984">
    <property type="entry name" value="LPLAT_LABLAT-like"/>
    <property type="match status" value="1"/>
</dbReference>
<dbReference type="PANTHER" id="PTHR30606:SF10">
    <property type="entry name" value="PHOSPHATIDYLINOSITOL MANNOSIDE ACYLTRANSFERASE"/>
    <property type="match status" value="1"/>
</dbReference>
<keyword evidence="2" id="KW-1003">Cell membrane</keyword>
<feature type="transmembrane region" description="Helical" evidence="7">
    <location>
        <begin position="23"/>
        <end position="42"/>
    </location>
</feature>
<dbReference type="GO" id="GO:0016746">
    <property type="term" value="F:acyltransferase activity"/>
    <property type="evidence" value="ECO:0007669"/>
    <property type="project" value="UniProtKB-KW"/>
</dbReference>
<evidence type="ECO:0000313" key="9">
    <source>
        <dbReference type="Proteomes" id="UP001165395"/>
    </source>
</evidence>
<dbReference type="InterPro" id="IPR004960">
    <property type="entry name" value="LipA_acyltrans"/>
</dbReference>
<dbReference type="PIRSF" id="PIRSF026649">
    <property type="entry name" value="MsbB"/>
    <property type="match status" value="1"/>
</dbReference>
<keyword evidence="3" id="KW-0997">Cell inner membrane</keyword>